<dbReference type="Proteomes" id="UP000255355">
    <property type="component" value="Unassembled WGS sequence"/>
</dbReference>
<evidence type="ECO:0000313" key="2">
    <source>
        <dbReference type="Proteomes" id="UP000255355"/>
    </source>
</evidence>
<evidence type="ECO:0000313" key="1">
    <source>
        <dbReference type="EMBL" id="RDI48239.1"/>
    </source>
</evidence>
<protein>
    <submittedName>
        <fullName evidence="1">Uncharacterized protein</fullName>
    </submittedName>
</protein>
<dbReference type="EMBL" id="QQAZ01000008">
    <property type="protein sequence ID" value="RDI48239.1"/>
    <property type="molecule type" value="Genomic_DNA"/>
</dbReference>
<reference evidence="1 2" key="1">
    <citation type="submission" date="2018-07" db="EMBL/GenBank/DDBJ databases">
        <title>Genomic Encyclopedia of Type Strains, Phase IV (KMG-IV): sequencing the most valuable type-strain genomes for metagenomic binning, comparative biology and taxonomic classification.</title>
        <authorList>
            <person name="Goeker M."/>
        </authorList>
    </citation>
    <scope>NUCLEOTIDE SEQUENCE [LARGE SCALE GENOMIC DNA]</scope>
    <source>
        <strain evidence="1 2">DSM 44952</strain>
    </source>
</reference>
<organism evidence="1 2">
    <name type="scientific">Nocardia mexicana</name>
    <dbReference type="NCBI Taxonomy" id="279262"/>
    <lineage>
        <taxon>Bacteria</taxon>
        <taxon>Bacillati</taxon>
        <taxon>Actinomycetota</taxon>
        <taxon>Actinomycetes</taxon>
        <taxon>Mycobacteriales</taxon>
        <taxon>Nocardiaceae</taxon>
        <taxon>Nocardia</taxon>
    </lineage>
</organism>
<proteinExistence type="predicted"/>
<keyword evidence="2" id="KW-1185">Reference proteome</keyword>
<dbReference type="OrthoDB" id="4571225at2"/>
<comment type="caution">
    <text evidence="1">The sequence shown here is derived from an EMBL/GenBank/DDBJ whole genome shotgun (WGS) entry which is preliminary data.</text>
</comment>
<dbReference type="STRING" id="1210089.GCA_001613165_05892"/>
<dbReference type="RefSeq" id="WP_068026834.1">
    <property type="nucleotide sequence ID" value="NZ_QQAZ01000008.1"/>
</dbReference>
<gene>
    <name evidence="1" type="ORF">DFR68_10868</name>
</gene>
<accession>A0A370GXM9</accession>
<sequence length="101" mass="11470">MSAAAAWSVLLGLLAILGGVVYALLRSDDKYPREVSEAPSQHLEMVGWHHDAPHQPFTVKSAHQVMRQHKRCRREDCARKRAAWQTLVEARRITPDSGRMQ</sequence>
<dbReference type="AlphaFoldDB" id="A0A370GXM9"/>
<name>A0A370GXM9_9NOCA</name>